<sequence>MLSFFLRSLPLHQKYMHLRYGSSNSTSHSFINLSNLLQGRISRSHLLQIHAQILRVNAHQDNLIATRLIGHYPSQFALRVFHQLEKPNIFPFNAIIRVLAEEGLCSDAFFVFNGLNSMLISTNGFTFSFLLKACFRANDVECVKQIHTHVLKSGFVSDSFVCNGLLAVYAKGVKDLVSARKVFDEMPDRSMACCWTSLITGFAQSGQPDEVLRLFLLMVKERLTPEDDTMVNVLSVCSHLEIVDIENWVRILSEFINDVDSKNLGLDSVRTVLVYLYGKWGKTDKSRERFDEIADSGKRSVLPWNSMISAYVQNGSPMEALSLFGLMMENHSCRPNHVTMVSVLSACAQIGDLDSGIWVHEYLKSEGQKSILALNKNVATALIDMYSKCGSLAKAKEVFDQMVTKDVVSINAMIMGLAINGKGEDALRLFSIVKEFGLHPNAGTFLGVLCACSHSGLLEDGRQIFLNMSQSFSVPPKLEHYACYIDLLARMGHVEEALEVVNSMPFDPNDFVWGALLGGCLLHNRLVLAQHISKNLVKVEPQNSGGYVMLSNAFAVDCRWGDVSGMRWYMRQKGVRKQPGCSWISIKGIVHEFLVGSLAHPQIDSIYRTLDGLVKEMKLVVTWSSSSSNPGLLVRWYYSSKCSRESEQSCYNSCQGQVYPTNQHLVVPSLSEEQAFFPAFWSLLTFGYLGK</sequence>
<protein>
    <submittedName>
        <fullName evidence="1">Pentatricopeptide repeat-containing protein</fullName>
    </submittedName>
</protein>
<dbReference type="Proteomes" id="UP001060215">
    <property type="component" value="Chromosome 3"/>
</dbReference>
<dbReference type="EMBL" id="CM045760">
    <property type="protein sequence ID" value="KAI8028586.1"/>
    <property type="molecule type" value="Genomic_DNA"/>
</dbReference>
<accession>A0ACC0IWN7</accession>
<name>A0ACC0IWN7_9ERIC</name>
<keyword evidence="2" id="KW-1185">Reference proteome</keyword>
<proteinExistence type="predicted"/>
<comment type="caution">
    <text evidence="1">The sequence shown here is derived from an EMBL/GenBank/DDBJ whole genome shotgun (WGS) entry which is preliminary data.</text>
</comment>
<evidence type="ECO:0000313" key="1">
    <source>
        <dbReference type="EMBL" id="KAI8028586.1"/>
    </source>
</evidence>
<organism evidence="1 2">
    <name type="scientific">Camellia lanceoleosa</name>
    <dbReference type="NCBI Taxonomy" id="1840588"/>
    <lineage>
        <taxon>Eukaryota</taxon>
        <taxon>Viridiplantae</taxon>
        <taxon>Streptophyta</taxon>
        <taxon>Embryophyta</taxon>
        <taxon>Tracheophyta</taxon>
        <taxon>Spermatophyta</taxon>
        <taxon>Magnoliopsida</taxon>
        <taxon>eudicotyledons</taxon>
        <taxon>Gunneridae</taxon>
        <taxon>Pentapetalae</taxon>
        <taxon>asterids</taxon>
        <taxon>Ericales</taxon>
        <taxon>Theaceae</taxon>
        <taxon>Camellia</taxon>
    </lineage>
</organism>
<reference evidence="1 2" key="1">
    <citation type="journal article" date="2022" name="Plant J.">
        <title>Chromosome-level genome of Camellia lanceoleosa provides a valuable resource for understanding genome evolution and self-incompatibility.</title>
        <authorList>
            <person name="Gong W."/>
            <person name="Xiao S."/>
            <person name="Wang L."/>
            <person name="Liao Z."/>
            <person name="Chang Y."/>
            <person name="Mo W."/>
            <person name="Hu G."/>
            <person name="Li W."/>
            <person name="Zhao G."/>
            <person name="Zhu H."/>
            <person name="Hu X."/>
            <person name="Ji K."/>
            <person name="Xiang X."/>
            <person name="Song Q."/>
            <person name="Yuan D."/>
            <person name="Jin S."/>
            <person name="Zhang L."/>
        </authorList>
    </citation>
    <scope>NUCLEOTIDE SEQUENCE [LARGE SCALE GENOMIC DNA]</scope>
    <source>
        <strain evidence="1">SQ_2022a</strain>
    </source>
</reference>
<evidence type="ECO:0000313" key="2">
    <source>
        <dbReference type="Proteomes" id="UP001060215"/>
    </source>
</evidence>
<gene>
    <name evidence="1" type="ORF">LOK49_LG02G03393</name>
</gene>